<evidence type="ECO:0000313" key="6">
    <source>
        <dbReference type="Proteomes" id="UP000078200"/>
    </source>
</evidence>
<proteinExistence type="inferred from homology"/>
<comment type="similarity">
    <text evidence="1">Belongs to the 14-3-3 family.</text>
</comment>
<dbReference type="VEuPathDB" id="VectorBase:GAUT051232"/>
<dbReference type="Pfam" id="PF00244">
    <property type="entry name" value="14-3-3"/>
    <property type="match status" value="1"/>
</dbReference>
<dbReference type="InterPro" id="IPR036815">
    <property type="entry name" value="14-3-3_dom_sf"/>
</dbReference>
<dbReference type="PRINTS" id="PR00305">
    <property type="entry name" value="1433ZETA"/>
</dbReference>
<feature type="site" description="Interaction with phosphoserine on interacting protein" evidence="3">
    <location>
        <position position="59"/>
    </location>
</feature>
<dbReference type="FunFam" id="1.20.190.20:FF:000001">
    <property type="entry name" value="14-3-3 gamma 1"/>
    <property type="match status" value="1"/>
</dbReference>
<dbReference type="PIRSF" id="PIRSF000868">
    <property type="entry name" value="14-3-3"/>
    <property type="match status" value="1"/>
</dbReference>
<dbReference type="SUPFAM" id="SSF48445">
    <property type="entry name" value="14-3-3 protein"/>
    <property type="match status" value="1"/>
</dbReference>
<dbReference type="Gene3D" id="1.20.190.20">
    <property type="entry name" value="14-3-3 domain"/>
    <property type="match status" value="1"/>
</dbReference>
<protein>
    <recommendedName>
        <fullName evidence="2">14-3-3 protein zeta</fullName>
    </recommendedName>
</protein>
<dbReference type="STRING" id="7395.A0A1A9VXY9"/>
<dbReference type="EnsemblMetazoa" id="GAUT051232-RA">
    <property type="protein sequence ID" value="GAUT051232-PA"/>
    <property type="gene ID" value="GAUT051232"/>
</dbReference>
<feature type="domain" description="14-3-3" evidence="4">
    <location>
        <begin position="6"/>
        <end position="241"/>
    </location>
</feature>
<evidence type="ECO:0000256" key="3">
    <source>
        <dbReference type="PIRSR" id="PIRSR000868-1"/>
    </source>
</evidence>
<sequence length="245" mass="28438">MMMIDKEELIQKAKLAELSERYDDMVEAMKSVAEIGGEFSNEERNLFSIAYKHVVAARRSSWRTISSIEHKSEETHKVTREYRELVEKELTEICHEILDILDKYLLPKARDPENKVFYLKMKGDCYRYLAEIATGSARKTVAGYSQNAYQQAFEVGKAEMEPIHPIRLSLALNFSVFFYEIEYAPEKACEFAKQALDEAISQEVKLSEELYKESRLILQLLRDNLTLWSSDTQGEGDELHEDDEN</sequence>
<dbReference type="PANTHER" id="PTHR18860">
    <property type="entry name" value="14-3-3 PROTEIN"/>
    <property type="match status" value="1"/>
</dbReference>
<reference evidence="5" key="1">
    <citation type="submission" date="2020-05" db="UniProtKB">
        <authorList>
            <consortium name="EnsemblMetazoa"/>
        </authorList>
    </citation>
    <scope>IDENTIFICATION</scope>
    <source>
        <strain evidence="5">TTRI</strain>
    </source>
</reference>
<dbReference type="InterPro" id="IPR000308">
    <property type="entry name" value="14-3-3"/>
</dbReference>
<feature type="site" description="Interaction with phosphoserine on interacting protein" evidence="3">
    <location>
        <position position="127"/>
    </location>
</feature>
<dbReference type="AlphaFoldDB" id="A0A1A9VXY9"/>
<dbReference type="Proteomes" id="UP000078200">
    <property type="component" value="Unassembled WGS sequence"/>
</dbReference>
<organism evidence="5 6">
    <name type="scientific">Glossina austeni</name>
    <name type="common">Savannah tsetse fly</name>
    <dbReference type="NCBI Taxonomy" id="7395"/>
    <lineage>
        <taxon>Eukaryota</taxon>
        <taxon>Metazoa</taxon>
        <taxon>Ecdysozoa</taxon>
        <taxon>Arthropoda</taxon>
        <taxon>Hexapoda</taxon>
        <taxon>Insecta</taxon>
        <taxon>Pterygota</taxon>
        <taxon>Neoptera</taxon>
        <taxon>Endopterygota</taxon>
        <taxon>Diptera</taxon>
        <taxon>Brachycera</taxon>
        <taxon>Muscomorpha</taxon>
        <taxon>Hippoboscoidea</taxon>
        <taxon>Glossinidae</taxon>
        <taxon>Glossina</taxon>
    </lineage>
</organism>
<evidence type="ECO:0000259" key="4">
    <source>
        <dbReference type="SMART" id="SM00101"/>
    </source>
</evidence>
<dbReference type="SMART" id="SM00101">
    <property type="entry name" value="14_3_3"/>
    <property type="match status" value="1"/>
</dbReference>
<evidence type="ECO:0000313" key="5">
    <source>
        <dbReference type="EnsemblMetazoa" id="GAUT051232-PA"/>
    </source>
</evidence>
<dbReference type="InterPro" id="IPR023410">
    <property type="entry name" value="14-3-3_domain"/>
</dbReference>
<name>A0A1A9VXY9_GLOAU</name>
<accession>A0A1A9VXY9</accession>
<keyword evidence="6" id="KW-1185">Reference proteome</keyword>
<evidence type="ECO:0000256" key="2">
    <source>
        <dbReference type="ARBA" id="ARBA00068216"/>
    </source>
</evidence>
<evidence type="ECO:0000256" key="1">
    <source>
        <dbReference type="ARBA" id="ARBA00006141"/>
    </source>
</evidence>